<proteinExistence type="predicted"/>
<dbReference type="GeneID" id="85363681"/>
<gene>
    <name evidence="1" type="ORF">EV420DRAFT_1745492</name>
</gene>
<comment type="caution">
    <text evidence="1">The sequence shown here is derived from an EMBL/GenBank/DDBJ whole genome shotgun (WGS) entry which is preliminary data.</text>
</comment>
<dbReference type="AlphaFoldDB" id="A0AA39NC41"/>
<dbReference type="RefSeq" id="XP_060334384.1">
    <property type="nucleotide sequence ID" value="XM_060480133.1"/>
</dbReference>
<organism evidence="1 2">
    <name type="scientific">Armillaria tabescens</name>
    <name type="common">Ringless honey mushroom</name>
    <name type="synonym">Agaricus tabescens</name>
    <dbReference type="NCBI Taxonomy" id="1929756"/>
    <lineage>
        <taxon>Eukaryota</taxon>
        <taxon>Fungi</taxon>
        <taxon>Dikarya</taxon>
        <taxon>Basidiomycota</taxon>
        <taxon>Agaricomycotina</taxon>
        <taxon>Agaricomycetes</taxon>
        <taxon>Agaricomycetidae</taxon>
        <taxon>Agaricales</taxon>
        <taxon>Marasmiineae</taxon>
        <taxon>Physalacriaceae</taxon>
        <taxon>Desarmillaria</taxon>
    </lineage>
</organism>
<name>A0AA39NC41_ARMTA</name>
<keyword evidence="2" id="KW-1185">Reference proteome</keyword>
<evidence type="ECO:0000313" key="2">
    <source>
        <dbReference type="Proteomes" id="UP001175211"/>
    </source>
</evidence>
<accession>A0AA39NC41</accession>
<dbReference type="EMBL" id="JAUEPS010000008">
    <property type="protein sequence ID" value="KAK0462918.1"/>
    <property type="molecule type" value="Genomic_DNA"/>
</dbReference>
<protein>
    <submittedName>
        <fullName evidence="1">Uncharacterized protein</fullName>
    </submittedName>
</protein>
<dbReference type="Proteomes" id="UP001175211">
    <property type="component" value="Unassembled WGS sequence"/>
</dbReference>
<reference evidence="1" key="1">
    <citation type="submission" date="2023-06" db="EMBL/GenBank/DDBJ databases">
        <authorList>
            <consortium name="Lawrence Berkeley National Laboratory"/>
            <person name="Ahrendt S."/>
            <person name="Sahu N."/>
            <person name="Indic B."/>
            <person name="Wong-Bajracharya J."/>
            <person name="Merenyi Z."/>
            <person name="Ke H.-M."/>
            <person name="Monk M."/>
            <person name="Kocsube S."/>
            <person name="Drula E."/>
            <person name="Lipzen A."/>
            <person name="Balint B."/>
            <person name="Henrissat B."/>
            <person name="Andreopoulos B."/>
            <person name="Martin F.M."/>
            <person name="Harder C.B."/>
            <person name="Rigling D."/>
            <person name="Ford K.L."/>
            <person name="Foster G.D."/>
            <person name="Pangilinan J."/>
            <person name="Papanicolaou A."/>
            <person name="Barry K."/>
            <person name="LaButti K."/>
            <person name="Viragh M."/>
            <person name="Koriabine M."/>
            <person name="Yan M."/>
            <person name="Riley R."/>
            <person name="Champramary S."/>
            <person name="Plett K.L."/>
            <person name="Tsai I.J."/>
            <person name="Slot J."/>
            <person name="Sipos G."/>
            <person name="Plett J."/>
            <person name="Nagy L.G."/>
            <person name="Grigoriev I.V."/>
        </authorList>
    </citation>
    <scope>NUCLEOTIDE SEQUENCE</scope>
    <source>
        <strain evidence="1">CCBAS 213</strain>
    </source>
</reference>
<evidence type="ECO:0000313" key="1">
    <source>
        <dbReference type="EMBL" id="KAK0462918.1"/>
    </source>
</evidence>
<sequence length="276" mass="31162">MIATITRISKMALDRTRGTTISRVNTNSHLHRTPHGSLAPTIEMIRAIDLTKQQLPNLPRIDVPGGYRLVEDGDASTAATKLPKVFETFSSDLKSCYESPLLQRVLAKLLLVPMTIEGCRLLANEGDVRGASSLYLIHDVNLIIEKVLDEKGIGAGSLTCRSPPWNSDRPDLVWQFSPDRDLLQLKYKNARMLRGTDWDPIFTNSGMVVLDFKPGGKVYDDDDNIVKYLFCSSDDDNWTFRQLLLAVIIYSFRKEGILAPHARRMIRQWKMSGEIE</sequence>